<feature type="domain" description="Serine hydroxymethyltransferase-like" evidence="4">
    <location>
        <begin position="1"/>
        <end position="127"/>
    </location>
</feature>
<dbReference type="Proteomes" id="UP001054252">
    <property type="component" value="Unassembled WGS sequence"/>
</dbReference>
<dbReference type="GO" id="GO:0019264">
    <property type="term" value="P:glycine biosynthetic process from serine"/>
    <property type="evidence" value="ECO:0007669"/>
    <property type="project" value="TreeGrafter"/>
</dbReference>
<evidence type="ECO:0000256" key="3">
    <source>
        <dbReference type="ARBA" id="ARBA00022898"/>
    </source>
</evidence>
<dbReference type="SUPFAM" id="SSF53383">
    <property type="entry name" value="PLP-dependent transferases"/>
    <property type="match status" value="1"/>
</dbReference>
<protein>
    <recommendedName>
        <fullName evidence="4">Serine hydroxymethyltransferase-like domain-containing protein</fullName>
    </recommendedName>
</protein>
<dbReference type="PANTHER" id="PTHR11680:SF45">
    <property type="entry name" value="SERINE HYDROXYMETHYLTRANSFERASE"/>
    <property type="match status" value="1"/>
</dbReference>
<dbReference type="GO" id="GO:0046653">
    <property type="term" value="P:tetrahydrofolate metabolic process"/>
    <property type="evidence" value="ECO:0007669"/>
    <property type="project" value="TreeGrafter"/>
</dbReference>
<evidence type="ECO:0000259" key="4">
    <source>
        <dbReference type="Pfam" id="PF00464"/>
    </source>
</evidence>
<reference evidence="5 6" key="1">
    <citation type="journal article" date="2021" name="Commun. Biol.">
        <title>The genome of Shorea leprosula (Dipterocarpaceae) highlights the ecological relevance of drought in aseasonal tropical rainforests.</title>
        <authorList>
            <person name="Ng K.K.S."/>
            <person name="Kobayashi M.J."/>
            <person name="Fawcett J.A."/>
            <person name="Hatakeyama M."/>
            <person name="Paape T."/>
            <person name="Ng C.H."/>
            <person name="Ang C.C."/>
            <person name="Tnah L.H."/>
            <person name="Lee C.T."/>
            <person name="Nishiyama T."/>
            <person name="Sese J."/>
            <person name="O'Brien M.J."/>
            <person name="Copetti D."/>
            <person name="Mohd Noor M.I."/>
            <person name="Ong R.C."/>
            <person name="Putra M."/>
            <person name="Sireger I.Z."/>
            <person name="Indrioko S."/>
            <person name="Kosugi Y."/>
            <person name="Izuno A."/>
            <person name="Isagi Y."/>
            <person name="Lee S.L."/>
            <person name="Shimizu K.K."/>
        </authorList>
    </citation>
    <scope>NUCLEOTIDE SEQUENCE [LARGE SCALE GENOMIC DNA]</scope>
    <source>
        <strain evidence="5">214</strain>
    </source>
</reference>
<evidence type="ECO:0000256" key="2">
    <source>
        <dbReference type="ARBA" id="ARBA00001933"/>
    </source>
</evidence>
<dbReference type="GO" id="GO:0005739">
    <property type="term" value="C:mitochondrion"/>
    <property type="evidence" value="ECO:0007669"/>
    <property type="project" value="TreeGrafter"/>
</dbReference>
<dbReference type="InterPro" id="IPR015421">
    <property type="entry name" value="PyrdxlP-dep_Trfase_major"/>
</dbReference>
<dbReference type="EMBL" id="BPVZ01000056">
    <property type="protein sequence ID" value="GKV21195.1"/>
    <property type="molecule type" value="Genomic_DNA"/>
</dbReference>
<gene>
    <name evidence="5" type="ORF">SLEP1_g31193</name>
</gene>
<dbReference type="Gene3D" id="3.40.640.10">
    <property type="entry name" value="Type I PLP-dependent aspartate aminotransferase-like (Major domain)"/>
    <property type="match status" value="1"/>
</dbReference>
<accession>A0AAV5KAY6</accession>
<evidence type="ECO:0000313" key="6">
    <source>
        <dbReference type="Proteomes" id="UP001054252"/>
    </source>
</evidence>
<name>A0AAV5KAY6_9ROSI</name>
<proteinExistence type="predicted"/>
<comment type="cofactor">
    <cofactor evidence="2">
        <name>pyridoxal 5'-phosphate</name>
        <dbReference type="ChEBI" id="CHEBI:597326"/>
    </cofactor>
</comment>
<evidence type="ECO:0000313" key="5">
    <source>
        <dbReference type="EMBL" id="GKV21195.1"/>
    </source>
</evidence>
<keyword evidence="3" id="KW-0663">Pyridoxal phosphate</keyword>
<dbReference type="GO" id="GO:0004372">
    <property type="term" value="F:glycine hydroxymethyltransferase activity"/>
    <property type="evidence" value="ECO:0007669"/>
    <property type="project" value="UniProtKB-EC"/>
</dbReference>
<dbReference type="InterPro" id="IPR015424">
    <property type="entry name" value="PyrdxlP-dep_Trfase"/>
</dbReference>
<evidence type="ECO:0000256" key="1">
    <source>
        <dbReference type="ARBA" id="ARBA00001528"/>
    </source>
</evidence>
<dbReference type="Pfam" id="PF00464">
    <property type="entry name" value="SHMT"/>
    <property type="match status" value="1"/>
</dbReference>
<organism evidence="5 6">
    <name type="scientific">Rubroshorea leprosula</name>
    <dbReference type="NCBI Taxonomy" id="152421"/>
    <lineage>
        <taxon>Eukaryota</taxon>
        <taxon>Viridiplantae</taxon>
        <taxon>Streptophyta</taxon>
        <taxon>Embryophyta</taxon>
        <taxon>Tracheophyta</taxon>
        <taxon>Spermatophyta</taxon>
        <taxon>Magnoliopsida</taxon>
        <taxon>eudicotyledons</taxon>
        <taxon>Gunneridae</taxon>
        <taxon>Pentapetalae</taxon>
        <taxon>rosids</taxon>
        <taxon>malvids</taxon>
        <taxon>Malvales</taxon>
        <taxon>Dipterocarpaceae</taxon>
        <taxon>Rubroshorea</taxon>
    </lineage>
</organism>
<dbReference type="GO" id="GO:0030170">
    <property type="term" value="F:pyridoxal phosphate binding"/>
    <property type="evidence" value="ECO:0007669"/>
    <property type="project" value="TreeGrafter"/>
</dbReference>
<dbReference type="InterPro" id="IPR049943">
    <property type="entry name" value="Ser_HO-MeTrfase-like"/>
</dbReference>
<dbReference type="AlphaFoldDB" id="A0AAV5KAY6"/>
<dbReference type="InterPro" id="IPR039429">
    <property type="entry name" value="SHMT-like_dom"/>
</dbReference>
<dbReference type="PANTHER" id="PTHR11680">
    <property type="entry name" value="SERINE HYDROXYMETHYLTRANSFERASE"/>
    <property type="match status" value="1"/>
</dbReference>
<comment type="catalytic activity">
    <reaction evidence="1">
        <text>(6R)-5,10-methylene-5,6,7,8-tetrahydrofolate + glycine + H2O = (6S)-5,6,7,8-tetrahydrofolate + L-serine</text>
        <dbReference type="Rhea" id="RHEA:15481"/>
        <dbReference type="ChEBI" id="CHEBI:15377"/>
        <dbReference type="ChEBI" id="CHEBI:15636"/>
        <dbReference type="ChEBI" id="CHEBI:33384"/>
        <dbReference type="ChEBI" id="CHEBI:57305"/>
        <dbReference type="ChEBI" id="CHEBI:57453"/>
        <dbReference type="EC" id="2.1.2.1"/>
    </reaction>
</comment>
<keyword evidence="6" id="KW-1185">Reference proteome</keyword>
<sequence>MAQISGLIAAKECANLDCCDIVNSTTHKSRQGPRGGIIFYRRGTMRKKGGMLSNQGDDSDLYDFEEQINFAVFPLLQGRPHNNHIAALAIALKQVTTLEYKAYMHQVKKNVQPLASALLRKKCRVVIGI</sequence>
<comment type="caution">
    <text evidence="5">The sequence shown here is derived from an EMBL/GenBank/DDBJ whole genome shotgun (WGS) entry which is preliminary data.</text>
</comment>